<proteinExistence type="predicted"/>
<protein>
    <submittedName>
        <fullName evidence="1">Uncharacterized protein</fullName>
    </submittedName>
</protein>
<sequence>EPIYYIRNTQYDMREWFLDYYAIRCALSYIRNTIYEIREV</sequence>
<organism evidence="1">
    <name type="scientific">marine sediment metagenome</name>
    <dbReference type="NCBI Taxonomy" id="412755"/>
    <lineage>
        <taxon>unclassified sequences</taxon>
        <taxon>metagenomes</taxon>
        <taxon>ecological metagenomes</taxon>
    </lineage>
</organism>
<evidence type="ECO:0000313" key="1">
    <source>
        <dbReference type="EMBL" id="GAH33393.1"/>
    </source>
</evidence>
<feature type="non-terminal residue" evidence="1">
    <location>
        <position position="1"/>
    </location>
</feature>
<reference evidence="1" key="1">
    <citation type="journal article" date="2014" name="Front. Microbiol.">
        <title>High frequency of phylogenetically diverse reductive dehalogenase-homologous genes in deep subseafloor sedimentary metagenomes.</title>
        <authorList>
            <person name="Kawai M."/>
            <person name="Futagami T."/>
            <person name="Toyoda A."/>
            <person name="Takaki Y."/>
            <person name="Nishi S."/>
            <person name="Hori S."/>
            <person name="Arai W."/>
            <person name="Tsubouchi T."/>
            <person name="Morono Y."/>
            <person name="Uchiyama I."/>
            <person name="Ito T."/>
            <person name="Fujiyama A."/>
            <person name="Inagaki F."/>
            <person name="Takami H."/>
        </authorList>
    </citation>
    <scope>NUCLEOTIDE SEQUENCE</scope>
    <source>
        <strain evidence="1">Expedition CK06-06</strain>
    </source>
</reference>
<name>X1GK60_9ZZZZ</name>
<comment type="caution">
    <text evidence="1">The sequence shown here is derived from an EMBL/GenBank/DDBJ whole genome shotgun (WGS) entry which is preliminary data.</text>
</comment>
<dbReference type="EMBL" id="BARU01014485">
    <property type="protein sequence ID" value="GAH33393.1"/>
    <property type="molecule type" value="Genomic_DNA"/>
</dbReference>
<dbReference type="AlphaFoldDB" id="X1GK60"/>
<gene>
    <name evidence="1" type="ORF">S03H2_25533</name>
</gene>
<accession>X1GK60</accession>